<organism evidence="2 3">
    <name type="scientific">Prunus armeniaca</name>
    <name type="common">Apricot</name>
    <name type="synonym">Armeniaca vulgaris</name>
    <dbReference type="NCBI Taxonomy" id="36596"/>
    <lineage>
        <taxon>Eukaryota</taxon>
        <taxon>Viridiplantae</taxon>
        <taxon>Streptophyta</taxon>
        <taxon>Embryophyta</taxon>
        <taxon>Tracheophyta</taxon>
        <taxon>Spermatophyta</taxon>
        <taxon>Magnoliopsida</taxon>
        <taxon>eudicotyledons</taxon>
        <taxon>Gunneridae</taxon>
        <taxon>Pentapetalae</taxon>
        <taxon>rosids</taxon>
        <taxon>fabids</taxon>
        <taxon>Rosales</taxon>
        <taxon>Rosaceae</taxon>
        <taxon>Amygdaloideae</taxon>
        <taxon>Amygdaleae</taxon>
        <taxon>Prunus</taxon>
    </lineage>
</organism>
<reference evidence="3" key="1">
    <citation type="journal article" date="2020" name="Genome Biol.">
        <title>Gamete binning: chromosome-level and haplotype-resolved genome assembly enabled by high-throughput single-cell sequencing of gamete genomes.</title>
        <authorList>
            <person name="Campoy J.A."/>
            <person name="Sun H."/>
            <person name="Goel M."/>
            <person name="Jiao W.-B."/>
            <person name="Folz-Donahue K."/>
            <person name="Wang N."/>
            <person name="Rubio M."/>
            <person name="Liu C."/>
            <person name="Kukat C."/>
            <person name="Ruiz D."/>
            <person name="Huettel B."/>
            <person name="Schneeberger K."/>
        </authorList>
    </citation>
    <scope>NUCLEOTIDE SEQUENCE [LARGE SCALE GENOMIC DNA]</scope>
    <source>
        <strain evidence="3">cv. Rojo Pasion</strain>
    </source>
</reference>
<dbReference type="EMBL" id="CAEKKB010000001">
    <property type="protein sequence ID" value="CAB4292994.1"/>
    <property type="molecule type" value="Genomic_DNA"/>
</dbReference>
<sequence>MVRKKEIGERKTKSSGKKLCKFQDSLKCGICGQKDHNSLICHRHKPPNAKTYGTKKSKAKAVAGSFTRATKANTYEAEMKRKNFMRKKAKQRAAKLKQKRDKKKVEDGLTRATDSSNQNGLVRKRVKCTKTTCSNCAYVQESQNGQ</sequence>
<keyword evidence="3" id="KW-1185">Reference proteome</keyword>
<evidence type="ECO:0000313" key="2">
    <source>
        <dbReference type="EMBL" id="CAB4292994.1"/>
    </source>
</evidence>
<name>A0A6J5VZK1_PRUAR</name>
<dbReference type="Proteomes" id="UP000507245">
    <property type="component" value="Unassembled WGS sequence"/>
</dbReference>
<evidence type="ECO:0000313" key="3">
    <source>
        <dbReference type="Proteomes" id="UP000507245"/>
    </source>
</evidence>
<proteinExistence type="predicted"/>
<accession>A0A6J5VZK1</accession>
<protein>
    <submittedName>
        <fullName evidence="2">Uncharacterized protein</fullName>
    </submittedName>
</protein>
<dbReference type="AlphaFoldDB" id="A0A6J5VZK1"/>
<gene>
    <name evidence="2" type="ORF">ORAREDHAP_LOCUS1691</name>
</gene>
<feature type="region of interest" description="Disordered" evidence="1">
    <location>
        <begin position="85"/>
        <end position="120"/>
    </location>
</feature>
<feature type="compositionally biased region" description="Basic residues" evidence="1">
    <location>
        <begin position="85"/>
        <end position="102"/>
    </location>
</feature>
<dbReference type="OrthoDB" id="10506983at2759"/>
<evidence type="ECO:0000256" key="1">
    <source>
        <dbReference type="SAM" id="MobiDB-lite"/>
    </source>
</evidence>